<evidence type="ECO:0000256" key="1">
    <source>
        <dbReference type="SAM" id="MobiDB-lite"/>
    </source>
</evidence>
<feature type="transmembrane region" description="Helical" evidence="2">
    <location>
        <begin position="67"/>
        <end position="85"/>
    </location>
</feature>
<dbReference type="AlphaFoldDB" id="A0A0G4LB90"/>
<evidence type="ECO:0000313" key="6">
    <source>
        <dbReference type="Proteomes" id="UP000045706"/>
    </source>
</evidence>
<reference evidence="5 6" key="1">
    <citation type="submission" date="2015-05" db="EMBL/GenBank/DDBJ databases">
        <authorList>
            <person name="Fogelqvist Johan"/>
        </authorList>
    </citation>
    <scope>NUCLEOTIDE SEQUENCE [LARGE SCALE GENOMIC DNA]</scope>
    <source>
        <strain evidence="4">VL1</strain>
        <strain evidence="3">VL2</strain>
    </source>
</reference>
<gene>
    <name evidence="4" type="ORF">BN1708_013999</name>
    <name evidence="3" type="ORF">BN1723_011850</name>
</gene>
<dbReference type="Proteomes" id="UP000044602">
    <property type="component" value="Unassembled WGS sequence"/>
</dbReference>
<keyword evidence="5" id="KW-1185">Reference proteome</keyword>
<name>A0A0G4LB90_VERLO</name>
<keyword evidence="2" id="KW-1133">Transmembrane helix</keyword>
<evidence type="ECO:0000313" key="5">
    <source>
        <dbReference type="Proteomes" id="UP000044602"/>
    </source>
</evidence>
<organism evidence="3 6">
    <name type="scientific">Verticillium longisporum</name>
    <name type="common">Verticillium dahliae var. longisporum</name>
    <dbReference type="NCBI Taxonomy" id="100787"/>
    <lineage>
        <taxon>Eukaryota</taxon>
        <taxon>Fungi</taxon>
        <taxon>Dikarya</taxon>
        <taxon>Ascomycota</taxon>
        <taxon>Pezizomycotina</taxon>
        <taxon>Sordariomycetes</taxon>
        <taxon>Hypocreomycetidae</taxon>
        <taxon>Glomerellales</taxon>
        <taxon>Plectosphaerellaceae</taxon>
        <taxon>Verticillium</taxon>
    </lineage>
</organism>
<dbReference type="EMBL" id="CVQH01017557">
    <property type="protein sequence ID" value="CRK24525.1"/>
    <property type="molecule type" value="Genomic_DNA"/>
</dbReference>
<proteinExistence type="predicted"/>
<dbReference type="EMBL" id="CVQI01009890">
    <property type="protein sequence ID" value="CRK19262.1"/>
    <property type="molecule type" value="Genomic_DNA"/>
</dbReference>
<evidence type="ECO:0000256" key="2">
    <source>
        <dbReference type="SAM" id="Phobius"/>
    </source>
</evidence>
<dbReference type="Proteomes" id="UP000045706">
    <property type="component" value="Unassembled WGS sequence"/>
</dbReference>
<keyword evidence="2" id="KW-0472">Membrane</keyword>
<feature type="region of interest" description="Disordered" evidence="1">
    <location>
        <begin position="95"/>
        <end position="177"/>
    </location>
</feature>
<feature type="non-terminal residue" evidence="3">
    <location>
        <position position="177"/>
    </location>
</feature>
<feature type="compositionally biased region" description="Basic residues" evidence="1">
    <location>
        <begin position="105"/>
        <end position="131"/>
    </location>
</feature>
<protein>
    <submittedName>
        <fullName evidence="3">Uncharacterized protein</fullName>
    </submittedName>
</protein>
<keyword evidence="2" id="KW-0812">Transmembrane</keyword>
<evidence type="ECO:0000313" key="4">
    <source>
        <dbReference type="EMBL" id="CRK24525.1"/>
    </source>
</evidence>
<evidence type="ECO:0000313" key="3">
    <source>
        <dbReference type="EMBL" id="CRK19262.1"/>
    </source>
</evidence>
<feature type="compositionally biased region" description="Basic and acidic residues" evidence="1">
    <location>
        <begin position="146"/>
        <end position="163"/>
    </location>
</feature>
<accession>A0A0G4LB90</accession>
<sequence>MAPAHPFSGLPLVGRFALPASPASDLTPTKSFPLAARDILKRQATTTVVAEPSDGNDGGTNLSGGEIAGIVIGSIVGVLLLFWIVRSCGMWGQPGLWGREPSPPPRRRHRGRSSHGHYRHQSTASRRRSPSHGRTSYEVRYSPNVMREKSRSPRRPDVVYDHRRGSRGRSRNYDYDY</sequence>